<dbReference type="GO" id="GO:0006508">
    <property type="term" value="P:proteolysis"/>
    <property type="evidence" value="ECO:0007669"/>
    <property type="project" value="UniProtKB-KW"/>
</dbReference>
<evidence type="ECO:0000256" key="5">
    <source>
        <dbReference type="ARBA" id="ARBA00022820"/>
    </source>
</evidence>
<dbReference type="GO" id="GO:0042381">
    <property type="term" value="P:hemolymph coagulation"/>
    <property type="evidence" value="ECO:0007669"/>
    <property type="project" value="UniProtKB-KW"/>
</dbReference>
<comment type="similarity">
    <text evidence="8">Belongs to the peptidase S1 family. CLIP subfamily.</text>
</comment>
<dbReference type="GO" id="GO:0004252">
    <property type="term" value="F:serine-type endopeptidase activity"/>
    <property type="evidence" value="ECO:0007669"/>
    <property type="project" value="InterPro"/>
</dbReference>
<keyword evidence="5" id="KW-0353">Hemolymph clotting</keyword>
<dbReference type="EC" id="3.4.21.84" evidence="10"/>
<dbReference type="SMART" id="SM00020">
    <property type="entry name" value="Tryp_SPc"/>
    <property type="match status" value="1"/>
</dbReference>
<accession>A0A9P0MPZ3</accession>
<evidence type="ECO:0000256" key="6">
    <source>
        <dbReference type="ARBA" id="ARBA00022825"/>
    </source>
</evidence>
<dbReference type="Gene3D" id="2.40.10.10">
    <property type="entry name" value="Trypsin-like serine proteases"/>
    <property type="match status" value="1"/>
</dbReference>
<dbReference type="SUPFAM" id="SSF50494">
    <property type="entry name" value="Trypsin-like serine proteases"/>
    <property type="match status" value="1"/>
</dbReference>
<evidence type="ECO:0000256" key="11">
    <source>
        <dbReference type="RuleBase" id="RU363034"/>
    </source>
</evidence>
<dbReference type="Pfam" id="PF00089">
    <property type="entry name" value="Trypsin"/>
    <property type="match status" value="1"/>
</dbReference>
<dbReference type="CDD" id="cd00190">
    <property type="entry name" value="Tryp_SPc"/>
    <property type="match status" value="1"/>
</dbReference>
<dbReference type="OrthoDB" id="5565075at2759"/>
<keyword evidence="1" id="KW-0768">Sushi</keyword>
<dbReference type="PROSITE" id="PS00135">
    <property type="entry name" value="TRYPSIN_SER"/>
    <property type="match status" value="1"/>
</dbReference>
<dbReference type="Proteomes" id="UP001152798">
    <property type="component" value="Chromosome 4"/>
</dbReference>
<dbReference type="InterPro" id="IPR001254">
    <property type="entry name" value="Trypsin_dom"/>
</dbReference>
<keyword evidence="14" id="KW-1185">Reference proteome</keyword>
<keyword evidence="6 11" id="KW-0720">Serine protease</keyword>
<dbReference type="PROSITE" id="PS50240">
    <property type="entry name" value="TRYPSIN_DOM"/>
    <property type="match status" value="1"/>
</dbReference>
<reference evidence="13" key="1">
    <citation type="submission" date="2022-01" db="EMBL/GenBank/DDBJ databases">
        <authorList>
            <person name="King R."/>
        </authorList>
    </citation>
    <scope>NUCLEOTIDE SEQUENCE</scope>
</reference>
<organism evidence="13 14">
    <name type="scientific">Nezara viridula</name>
    <name type="common">Southern green stink bug</name>
    <name type="synonym">Cimex viridulus</name>
    <dbReference type="NCBI Taxonomy" id="85310"/>
    <lineage>
        <taxon>Eukaryota</taxon>
        <taxon>Metazoa</taxon>
        <taxon>Ecdysozoa</taxon>
        <taxon>Arthropoda</taxon>
        <taxon>Hexapoda</taxon>
        <taxon>Insecta</taxon>
        <taxon>Pterygota</taxon>
        <taxon>Neoptera</taxon>
        <taxon>Paraneoptera</taxon>
        <taxon>Hemiptera</taxon>
        <taxon>Heteroptera</taxon>
        <taxon>Panheteroptera</taxon>
        <taxon>Pentatomomorpha</taxon>
        <taxon>Pentatomoidea</taxon>
        <taxon>Pentatomidae</taxon>
        <taxon>Pentatominae</taxon>
        <taxon>Nezara</taxon>
    </lineage>
</organism>
<dbReference type="InterPro" id="IPR001314">
    <property type="entry name" value="Peptidase_S1A"/>
</dbReference>
<dbReference type="InterPro" id="IPR009003">
    <property type="entry name" value="Peptidase_S1_PA"/>
</dbReference>
<protein>
    <recommendedName>
        <fullName evidence="10">limulus clotting factor C</fullName>
        <ecNumber evidence="10">3.4.21.84</ecNumber>
    </recommendedName>
</protein>
<gene>
    <name evidence="13" type="ORF">NEZAVI_LOCUS9898</name>
</gene>
<dbReference type="PRINTS" id="PR00722">
    <property type="entry name" value="CHYMOTRYPSIN"/>
</dbReference>
<dbReference type="PANTHER" id="PTHR24256">
    <property type="entry name" value="TRYPTASE-RELATED"/>
    <property type="match status" value="1"/>
</dbReference>
<dbReference type="PROSITE" id="PS00134">
    <property type="entry name" value="TRYPSIN_HIS"/>
    <property type="match status" value="1"/>
</dbReference>
<keyword evidence="3" id="KW-0732">Signal</keyword>
<dbReference type="InterPro" id="IPR043504">
    <property type="entry name" value="Peptidase_S1_PA_chymotrypsin"/>
</dbReference>
<evidence type="ECO:0000259" key="12">
    <source>
        <dbReference type="PROSITE" id="PS50240"/>
    </source>
</evidence>
<evidence type="ECO:0000313" key="13">
    <source>
        <dbReference type="EMBL" id="CAH1400719.1"/>
    </source>
</evidence>
<dbReference type="FunFam" id="2.40.10.10:FF:000120">
    <property type="entry name" value="Putative serine protease"/>
    <property type="match status" value="1"/>
</dbReference>
<evidence type="ECO:0000256" key="1">
    <source>
        <dbReference type="ARBA" id="ARBA00022659"/>
    </source>
</evidence>
<dbReference type="InterPro" id="IPR051487">
    <property type="entry name" value="Ser/Thr_Proteases_Immune/Dev"/>
</dbReference>
<evidence type="ECO:0000256" key="3">
    <source>
        <dbReference type="ARBA" id="ARBA00022729"/>
    </source>
</evidence>
<comment type="catalytic activity">
    <reaction evidence="9">
        <text>Selective cleavage of 103-Arg-|-Ser-104 and 124-Ile-|-Ile-125 bonds in Limulus clotting factor B to form activated factor B. Cleavage of -Pro-Arg-|-Xaa- bonds in synthetic substrates.</text>
        <dbReference type="EC" id="3.4.21.84"/>
    </reaction>
</comment>
<evidence type="ECO:0000256" key="9">
    <source>
        <dbReference type="ARBA" id="ARBA00052079"/>
    </source>
</evidence>
<evidence type="ECO:0000256" key="4">
    <source>
        <dbReference type="ARBA" id="ARBA00022801"/>
    </source>
</evidence>
<evidence type="ECO:0000256" key="2">
    <source>
        <dbReference type="ARBA" id="ARBA00022670"/>
    </source>
</evidence>
<name>A0A9P0MPZ3_NEZVI</name>
<keyword evidence="2 11" id="KW-0645">Protease</keyword>
<evidence type="ECO:0000256" key="10">
    <source>
        <dbReference type="ARBA" id="ARBA00066707"/>
    </source>
</evidence>
<keyword evidence="7" id="KW-1015">Disulfide bond</keyword>
<sequence>MQPLKLAILIQNEGNYYWDIKIKQLPCSQLKYFQAPPLCGEVRNDIYSTSSSNFFNNFNDVRWLQDIRHWKNQIPQHTWWSYPEPIFNTFYYKTTKRHLLQGAVVGRRIVSGTDAYLGEFPWAVAIGLDNMFFCGGALISEKFVVTAAHCLMTRDTPIGSLIVHLGDHDLTNDNETEHELRTVSKVLFHSHFHPFLLANDVALLQLNAPVEFTDTIQPICLPEPENSYTGEKGTVVGWGITSFPMGEPSPVLQKLEVETLTNFQCSRLIEEHVTVGMMCASPTHKQGTCFGDSGGPLTIQDKSGRHILVGVVSFGVTGCAVRPAFPDLYTRISEYMKWIDVNAL</sequence>
<evidence type="ECO:0000256" key="7">
    <source>
        <dbReference type="ARBA" id="ARBA00023157"/>
    </source>
</evidence>
<keyword evidence="4 11" id="KW-0378">Hydrolase</keyword>
<dbReference type="AlphaFoldDB" id="A0A9P0MPZ3"/>
<dbReference type="EMBL" id="OV725080">
    <property type="protein sequence ID" value="CAH1400719.1"/>
    <property type="molecule type" value="Genomic_DNA"/>
</dbReference>
<proteinExistence type="inferred from homology"/>
<feature type="domain" description="Peptidase S1" evidence="12">
    <location>
        <begin position="109"/>
        <end position="344"/>
    </location>
</feature>
<evidence type="ECO:0000256" key="8">
    <source>
        <dbReference type="ARBA" id="ARBA00024195"/>
    </source>
</evidence>
<dbReference type="InterPro" id="IPR018114">
    <property type="entry name" value="TRYPSIN_HIS"/>
</dbReference>
<dbReference type="InterPro" id="IPR033116">
    <property type="entry name" value="TRYPSIN_SER"/>
</dbReference>
<evidence type="ECO:0000313" key="14">
    <source>
        <dbReference type="Proteomes" id="UP001152798"/>
    </source>
</evidence>